<accession>U3GVR4</accession>
<evidence type="ECO:0000313" key="3">
    <source>
        <dbReference type="Proteomes" id="UP000016943"/>
    </source>
</evidence>
<evidence type="ECO:0000256" key="1">
    <source>
        <dbReference type="SAM" id="MobiDB-lite"/>
    </source>
</evidence>
<dbReference type="PANTHER" id="PTHR39420:SF2">
    <property type="entry name" value="HYDROLASE"/>
    <property type="match status" value="1"/>
</dbReference>
<dbReference type="KEGG" id="caz:CARG_01995"/>
<evidence type="ECO:0000313" key="2">
    <source>
        <dbReference type="EMBL" id="AGU14568.1"/>
    </source>
</evidence>
<evidence type="ECO:0008006" key="4">
    <source>
        <dbReference type="Google" id="ProtNLM"/>
    </source>
</evidence>
<dbReference type="eggNOG" id="COG5282">
    <property type="taxonomic scope" value="Bacteria"/>
</dbReference>
<dbReference type="STRING" id="1348662.CARG_01995"/>
<dbReference type="PATRIC" id="fig|1348662.3.peg.393"/>
<sequence>MSSWFGFGNRGGDDPNDDNNDDNTNGANKGNQGGQGGQGGGENPNTPPNFGFGNFDFSGTPEELMKQLGEMFKQSEGGFQVFSFGADGDGAFPFGGAGGGGGAAPSPEQRAQAAENAAVEAASSMGKQLLDSGNVRPQDAAAVTEAIRLAELWLDEATVFPASSGPATAWTPRTWFENTLPTWKRFIGPIAVGMDGASQATVPPELSGLFGGIGVFLAKAAGQGVGRNMGQQITDLAKQTIAGCDFGLPLVTSVVGILPANLNRLTSQLDVPAQEALVFVSAREAARQRLFQHVPWLVELVVSAVEEYAAGLEYDNSTFEEALRDIDPASMEDMASMQDFARKMSEQDLAPKIISKNPKALERLETILALIEGWVDHVVYTALKDRLPSADTMLTAWQVRRATGGSAETVFKNVFNVEMQTPNIKGAHNLWERVDAAVGLDARDAVWNHPDFLPVASDLESSASFIDGLLSSKDEQDFDPIAEISALEDMLKQQAEGSEDGSRTQDDEDDAAGNGDDDADGDADSAR</sequence>
<feature type="compositionally biased region" description="Low complexity" evidence="1">
    <location>
        <begin position="48"/>
        <end position="60"/>
    </location>
</feature>
<name>U3GVR4_9CORY</name>
<dbReference type="RefSeq" id="WP_020975708.1">
    <property type="nucleotide sequence ID" value="NC_022198.1"/>
</dbReference>
<gene>
    <name evidence="2" type="ORF">CARG_01995</name>
</gene>
<feature type="compositionally biased region" description="Gly residues" evidence="1">
    <location>
        <begin position="93"/>
        <end position="103"/>
    </location>
</feature>
<dbReference type="GeneID" id="78249264"/>
<feature type="compositionally biased region" description="Acidic residues" evidence="1">
    <location>
        <begin position="506"/>
        <end position="527"/>
    </location>
</feature>
<proteinExistence type="predicted"/>
<organism evidence="2 3">
    <name type="scientific">Corynebacterium argentoratense DSM 44202</name>
    <dbReference type="NCBI Taxonomy" id="1348662"/>
    <lineage>
        <taxon>Bacteria</taxon>
        <taxon>Bacillati</taxon>
        <taxon>Actinomycetota</taxon>
        <taxon>Actinomycetes</taxon>
        <taxon>Mycobacteriales</taxon>
        <taxon>Corynebacteriaceae</taxon>
        <taxon>Corynebacterium</taxon>
    </lineage>
</organism>
<dbReference type="PANTHER" id="PTHR39420">
    <property type="match status" value="1"/>
</dbReference>
<keyword evidence="3" id="KW-1185">Reference proteome</keyword>
<feature type="region of interest" description="Disordered" evidence="1">
    <location>
        <begin position="1"/>
        <end position="60"/>
    </location>
</feature>
<dbReference type="HOGENOM" id="CLU_031872_1_1_11"/>
<feature type="compositionally biased region" description="Gly residues" evidence="1">
    <location>
        <begin position="31"/>
        <end position="42"/>
    </location>
</feature>
<feature type="compositionally biased region" description="Low complexity" evidence="1">
    <location>
        <begin position="104"/>
        <end position="113"/>
    </location>
</feature>
<dbReference type="Gene3D" id="1.20.150.30">
    <property type="entry name" value="Zincin-like metallopeptidase, N-terminal domain"/>
    <property type="match status" value="1"/>
</dbReference>
<dbReference type="InterPro" id="IPR042271">
    <property type="entry name" value="Zinicin_2_N"/>
</dbReference>
<dbReference type="Pfam" id="PF10103">
    <property type="entry name" value="Zincin_2"/>
    <property type="match status" value="1"/>
</dbReference>
<protein>
    <recommendedName>
        <fullName evidence="4">Hydrolase</fullName>
    </recommendedName>
</protein>
<dbReference type="InterPro" id="IPR018766">
    <property type="entry name" value="Zinicin_2"/>
</dbReference>
<feature type="region of interest" description="Disordered" evidence="1">
    <location>
        <begin position="93"/>
        <end position="113"/>
    </location>
</feature>
<dbReference type="AlphaFoldDB" id="U3GVR4"/>
<dbReference type="EMBL" id="CP006365">
    <property type="protein sequence ID" value="AGU14568.1"/>
    <property type="molecule type" value="Genomic_DNA"/>
</dbReference>
<reference evidence="2 3" key="1">
    <citation type="journal article" date="2013" name="Genome Announc.">
        <title>Whole-Genome Sequence of the Clinical Strain Corynebacterium argentoratense DSM 44202, Isolated from a Human Throat Specimen.</title>
        <authorList>
            <person name="Bomholt C."/>
            <person name="Glaub A."/>
            <person name="Gravermann K."/>
            <person name="Albersmeier A."/>
            <person name="Brinkrolf K."/>
            <person name="Ruckert C."/>
            <person name="Tauch A."/>
        </authorList>
    </citation>
    <scope>NUCLEOTIDE SEQUENCE [LARGE SCALE GENOMIC DNA]</scope>
    <source>
        <strain evidence="2">DSM 44202</strain>
    </source>
</reference>
<feature type="region of interest" description="Disordered" evidence="1">
    <location>
        <begin position="489"/>
        <end position="527"/>
    </location>
</feature>
<dbReference type="NCBIfam" id="TIGR03624">
    <property type="entry name" value="putative hydrolase"/>
    <property type="match status" value="1"/>
</dbReference>
<dbReference type="SUPFAM" id="SSF55486">
    <property type="entry name" value="Metalloproteases ('zincins'), catalytic domain"/>
    <property type="match status" value="1"/>
</dbReference>
<dbReference type="Proteomes" id="UP000016943">
    <property type="component" value="Chromosome"/>
</dbReference>